<evidence type="ECO:0000313" key="1">
    <source>
        <dbReference type="EMBL" id="GMG99461.1"/>
    </source>
</evidence>
<reference evidence="1" key="1">
    <citation type="submission" date="2023-05" db="EMBL/GenBank/DDBJ databases">
        <title>Nepenthes gracilis genome sequencing.</title>
        <authorList>
            <person name="Fukushima K."/>
        </authorList>
    </citation>
    <scope>NUCLEOTIDE SEQUENCE</scope>
    <source>
        <strain evidence="1">SING2019-196</strain>
    </source>
</reference>
<proteinExistence type="predicted"/>
<dbReference type="Proteomes" id="UP001279734">
    <property type="component" value="Unassembled WGS sequence"/>
</dbReference>
<organism evidence="1 2">
    <name type="scientific">Nepenthes gracilis</name>
    <name type="common">Slender pitcher plant</name>
    <dbReference type="NCBI Taxonomy" id="150966"/>
    <lineage>
        <taxon>Eukaryota</taxon>
        <taxon>Viridiplantae</taxon>
        <taxon>Streptophyta</taxon>
        <taxon>Embryophyta</taxon>
        <taxon>Tracheophyta</taxon>
        <taxon>Spermatophyta</taxon>
        <taxon>Magnoliopsida</taxon>
        <taxon>eudicotyledons</taxon>
        <taxon>Gunneridae</taxon>
        <taxon>Pentapetalae</taxon>
        <taxon>Caryophyllales</taxon>
        <taxon>Nepenthaceae</taxon>
        <taxon>Nepenthes</taxon>
    </lineage>
</organism>
<dbReference type="InterPro" id="IPR029063">
    <property type="entry name" value="SAM-dependent_MTases_sf"/>
</dbReference>
<gene>
    <name evidence="1" type="ORF">Nepgr_001301</name>
</gene>
<protein>
    <recommendedName>
        <fullName evidence="3">Methyltransferase-like protein 13</fullName>
    </recommendedName>
</protein>
<name>A0AAD3RW02_NEPGR</name>
<dbReference type="Gene3D" id="3.40.50.150">
    <property type="entry name" value="Vaccinia Virus protein VP39"/>
    <property type="match status" value="1"/>
</dbReference>
<accession>A0AAD3RW02</accession>
<comment type="caution">
    <text evidence="1">The sequence shown here is derived from an EMBL/GenBank/DDBJ whole genome shotgun (WGS) entry which is preliminary data.</text>
</comment>
<dbReference type="EMBL" id="BSYO01000001">
    <property type="protein sequence ID" value="GMG99461.1"/>
    <property type="molecule type" value="Genomic_DNA"/>
</dbReference>
<dbReference type="AlphaFoldDB" id="A0AAD3RW02"/>
<sequence>MGIEEGAFEVIVPSRYISFTVPNLLSSNFTDYLDAKNLQISILDSPTPPSPPHRASQVAAMLVPRNRENDWIFTTEAGHLQLLLSAPGISRLILIGNAPNCDDDSCYLGKTYYAAAVVKDQTYMEKLEGILHPLLIAFVPKEIAKSGISEIPFLRYEDNVISGVILEVCVGSCVGEMLVEDVEIEDGPRREFRRRLRFKRMPNLVQTQIRVVPSRCSGSGSDCLQIGEVDLLPDLGVLVHPYLAPMVASLSLISGFLQEKFQSMTRPRVMCIGVGGGSLLAFMGTQLGFEVVGVEVDEVVLSVARRHFGLQSGGFIQVYVGDGIEILNDLACLGKIENNPGSSVAHDVASDSYMDNVDVFSSKFDVIMVDLDSTDCRMCICAPALEFMHKNVLLAAKSSLSEVGILVVNVMSLSRPLRDTFVCKLDEVFEELYEIDAGNGENYVFIATRSPVVPPPGDTENPFLTQLRLVISGAFIDSIRKI</sequence>
<keyword evidence="2" id="KW-1185">Reference proteome</keyword>
<evidence type="ECO:0000313" key="2">
    <source>
        <dbReference type="Proteomes" id="UP001279734"/>
    </source>
</evidence>
<dbReference type="SUPFAM" id="SSF53335">
    <property type="entry name" value="S-adenosyl-L-methionine-dependent methyltransferases"/>
    <property type="match status" value="1"/>
</dbReference>
<evidence type="ECO:0008006" key="3">
    <source>
        <dbReference type="Google" id="ProtNLM"/>
    </source>
</evidence>